<evidence type="ECO:0000313" key="4">
    <source>
        <dbReference type="Proteomes" id="UP000269721"/>
    </source>
</evidence>
<gene>
    <name evidence="3" type="ORF">BDK51DRAFT_26796</name>
</gene>
<proteinExistence type="predicted"/>
<dbReference type="EMBL" id="KZ993997">
    <property type="protein sequence ID" value="RKO94134.1"/>
    <property type="molecule type" value="Genomic_DNA"/>
</dbReference>
<evidence type="ECO:0000313" key="3">
    <source>
        <dbReference type="EMBL" id="RKO94134.1"/>
    </source>
</evidence>
<feature type="signal peptide" evidence="2">
    <location>
        <begin position="1"/>
        <end position="19"/>
    </location>
</feature>
<evidence type="ECO:0000256" key="1">
    <source>
        <dbReference type="SAM" id="MobiDB-lite"/>
    </source>
</evidence>
<feature type="region of interest" description="Disordered" evidence="1">
    <location>
        <begin position="131"/>
        <end position="150"/>
    </location>
</feature>
<feature type="compositionally biased region" description="Basic and acidic residues" evidence="1">
    <location>
        <begin position="140"/>
        <end position="149"/>
    </location>
</feature>
<feature type="region of interest" description="Disordered" evidence="1">
    <location>
        <begin position="266"/>
        <end position="296"/>
    </location>
</feature>
<feature type="chain" id="PRO_5020986047" evidence="2">
    <location>
        <begin position="20"/>
        <end position="296"/>
    </location>
</feature>
<name>A0A4P9WMJ5_9FUNG</name>
<protein>
    <submittedName>
        <fullName evidence="3">Uncharacterized protein</fullName>
    </submittedName>
</protein>
<feature type="region of interest" description="Disordered" evidence="1">
    <location>
        <begin position="63"/>
        <end position="84"/>
    </location>
</feature>
<keyword evidence="4" id="KW-1185">Reference proteome</keyword>
<reference evidence="4" key="1">
    <citation type="journal article" date="2018" name="Nat. Microbiol.">
        <title>Leveraging single-cell genomics to expand the fungal tree of life.</title>
        <authorList>
            <person name="Ahrendt S.R."/>
            <person name="Quandt C.A."/>
            <person name="Ciobanu D."/>
            <person name="Clum A."/>
            <person name="Salamov A."/>
            <person name="Andreopoulos B."/>
            <person name="Cheng J.F."/>
            <person name="Woyke T."/>
            <person name="Pelin A."/>
            <person name="Henrissat B."/>
            <person name="Reynolds N.K."/>
            <person name="Benny G.L."/>
            <person name="Smith M.E."/>
            <person name="James T.Y."/>
            <person name="Grigoriev I.V."/>
        </authorList>
    </citation>
    <scope>NUCLEOTIDE SEQUENCE [LARGE SCALE GENOMIC DNA]</scope>
</reference>
<dbReference type="Proteomes" id="UP000269721">
    <property type="component" value="Unassembled WGS sequence"/>
</dbReference>
<accession>A0A4P9WMJ5</accession>
<keyword evidence="2" id="KW-0732">Signal</keyword>
<feature type="compositionally biased region" description="Polar residues" evidence="1">
    <location>
        <begin position="266"/>
        <end position="277"/>
    </location>
</feature>
<dbReference type="AlphaFoldDB" id="A0A4P9WMJ5"/>
<organism evidence="3 4">
    <name type="scientific">Blyttiomyces helicus</name>
    <dbReference type="NCBI Taxonomy" id="388810"/>
    <lineage>
        <taxon>Eukaryota</taxon>
        <taxon>Fungi</taxon>
        <taxon>Fungi incertae sedis</taxon>
        <taxon>Chytridiomycota</taxon>
        <taxon>Chytridiomycota incertae sedis</taxon>
        <taxon>Chytridiomycetes</taxon>
        <taxon>Chytridiomycetes incertae sedis</taxon>
        <taxon>Blyttiomyces</taxon>
    </lineage>
</organism>
<evidence type="ECO:0000256" key="2">
    <source>
        <dbReference type="SAM" id="SignalP"/>
    </source>
</evidence>
<sequence>MPSIAIFNVCRCLLSSASSFCSSALSFGAGLAPANLVAPQRVAEPSAPGPVQRRKELAQERCAPHLSSGKIRQPASGNAERQSPLRWEKGRTVWEASCDAEEVVLLDQVESSTREQGERVDVATRCLSEGVKGVRGKGRTSQEESDPSREVQTQLLLRGSARMLNQVLIQNPTRCTLYDQVNDSDAAAAAGVSTGVGWKGQCGVGANMPTVVQWTVCGVERRMEGGAILGKNGAYYRSCKVEPDVVETDLFFAFGVFLKVLNQNPPSKMSSGQSDLKNISKRSRRGSKLLGPEVKT</sequence>